<keyword evidence="2" id="KW-1185">Reference proteome</keyword>
<dbReference type="InterPro" id="IPR012337">
    <property type="entry name" value="RNaseH-like_sf"/>
</dbReference>
<proteinExistence type="predicted"/>
<sequence length="179" mass="20616">MLLIIAQNEGLIDLIIRNLVHNVGLYNEAKLLEEQLKPIAVALDSLQSDTATIADASEQWCVILVHTDNVLEPHKAKITRRFNQAMTPTHYLANMLHPIYRDRNLRPKHIDTAEEYVLEELVAKPYISLREFGGVEFRVKSSFPRTTSWERRRAGELPFKNSLLFVLIETYLLRMSGSM</sequence>
<dbReference type="SUPFAM" id="SSF53098">
    <property type="entry name" value="Ribonuclease H-like"/>
    <property type="match status" value="1"/>
</dbReference>
<organism evidence="1 2">
    <name type="scientific">Paralvinella palmiformis</name>
    <dbReference type="NCBI Taxonomy" id="53620"/>
    <lineage>
        <taxon>Eukaryota</taxon>
        <taxon>Metazoa</taxon>
        <taxon>Spiralia</taxon>
        <taxon>Lophotrochozoa</taxon>
        <taxon>Annelida</taxon>
        <taxon>Polychaeta</taxon>
        <taxon>Sedentaria</taxon>
        <taxon>Canalipalpata</taxon>
        <taxon>Terebellida</taxon>
        <taxon>Terebelliformia</taxon>
        <taxon>Alvinellidae</taxon>
        <taxon>Paralvinella</taxon>
    </lineage>
</organism>
<name>A0AAD9IRH4_9ANNE</name>
<accession>A0AAD9IRH4</accession>
<dbReference type="EMBL" id="JAODUP010002230">
    <property type="protein sequence ID" value="KAK2138915.1"/>
    <property type="molecule type" value="Genomic_DNA"/>
</dbReference>
<reference evidence="1" key="1">
    <citation type="journal article" date="2023" name="Mol. Biol. Evol.">
        <title>Third-Generation Sequencing Reveals the Adaptive Role of the Epigenome in Three Deep-Sea Polychaetes.</title>
        <authorList>
            <person name="Perez M."/>
            <person name="Aroh O."/>
            <person name="Sun Y."/>
            <person name="Lan Y."/>
            <person name="Juniper S.K."/>
            <person name="Young C.R."/>
            <person name="Angers B."/>
            <person name="Qian P.Y."/>
        </authorList>
    </citation>
    <scope>NUCLEOTIDE SEQUENCE</scope>
    <source>
        <strain evidence="1">P08H-3</strain>
    </source>
</reference>
<evidence type="ECO:0000313" key="2">
    <source>
        <dbReference type="Proteomes" id="UP001208570"/>
    </source>
</evidence>
<comment type="caution">
    <text evidence="1">The sequence shown here is derived from an EMBL/GenBank/DDBJ whole genome shotgun (WGS) entry which is preliminary data.</text>
</comment>
<dbReference type="Proteomes" id="UP001208570">
    <property type="component" value="Unassembled WGS sequence"/>
</dbReference>
<protein>
    <submittedName>
        <fullName evidence="1">Uncharacterized protein</fullName>
    </submittedName>
</protein>
<evidence type="ECO:0000313" key="1">
    <source>
        <dbReference type="EMBL" id="KAK2138915.1"/>
    </source>
</evidence>
<dbReference type="AlphaFoldDB" id="A0AAD9IRH4"/>
<gene>
    <name evidence="1" type="ORF">LSH36_2240g00003</name>
</gene>